<reference evidence="2" key="1">
    <citation type="submission" date="2010-03" db="EMBL/GenBank/DDBJ databases">
        <title>Annotation of Blastomyces dermatitidis strain ATCC 18188.</title>
        <authorList>
            <consortium name="The Broad Institute Genome Sequencing Platform"/>
            <consortium name="Broad Institute Genome Sequencing Center for Infectious Disease."/>
            <person name="Cuomo C."/>
            <person name="Klein B."/>
            <person name="Sullivan T."/>
            <person name="Heitman J."/>
            <person name="Young S."/>
            <person name="Zeng Q."/>
            <person name="Gargeya S."/>
            <person name="Alvarado L."/>
            <person name="Berlin A.M."/>
            <person name="Chapman S.B."/>
            <person name="Chen Z."/>
            <person name="Freedman E."/>
            <person name="Gellesch M."/>
            <person name="Goldberg J."/>
            <person name="Griggs A."/>
            <person name="Gujja S."/>
            <person name="Heilman E."/>
            <person name="Heiman D."/>
            <person name="Howarth C."/>
            <person name="Mehta T."/>
            <person name="Neiman D."/>
            <person name="Pearson M."/>
            <person name="Roberts A."/>
            <person name="Saif S."/>
            <person name="Shea T."/>
            <person name="Shenoy N."/>
            <person name="Sisk P."/>
            <person name="Stolte C."/>
            <person name="Sykes S."/>
            <person name="White J."/>
            <person name="Yandava C."/>
            <person name="Haas B."/>
            <person name="Nusbaum C."/>
            <person name="Birren B."/>
        </authorList>
    </citation>
    <scope>NUCLEOTIDE SEQUENCE [LARGE SCALE GENOMIC DNA]</scope>
    <source>
        <strain evidence="2">ATCC 18188</strain>
    </source>
</reference>
<dbReference type="AlphaFoldDB" id="F2T9F8"/>
<gene>
    <name evidence="2" type="ORF">BDDG_02812</name>
</gene>
<feature type="transmembrane region" description="Helical" evidence="1">
    <location>
        <begin position="20"/>
        <end position="41"/>
    </location>
</feature>
<evidence type="ECO:0000256" key="1">
    <source>
        <dbReference type="SAM" id="Phobius"/>
    </source>
</evidence>
<sequence>MRSDWLDSTLKRTAASVKWAVNGSFSVNLCLFVIQTFAAILHGLAGPLRSRDRCIHGSSFVRGHHAHHFADGRPCLNLTNIPWDSAGPKRSYLYEILSVPPQSLDPPLPSGSHLLHRPQQ</sequence>
<accession>F2T9F8</accession>
<keyword evidence="1" id="KW-0812">Transmembrane</keyword>
<proteinExistence type="predicted"/>
<keyword evidence="1" id="KW-1133">Transmembrane helix</keyword>
<organism evidence="2">
    <name type="scientific">Ajellomyces dermatitidis (strain ATCC 18188 / CBS 674.68)</name>
    <name type="common">Blastomyces dermatitidis</name>
    <dbReference type="NCBI Taxonomy" id="653446"/>
    <lineage>
        <taxon>Eukaryota</taxon>
        <taxon>Fungi</taxon>
        <taxon>Dikarya</taxon>
        <taxon>Ascomycota</taxon>
        <taxon>Pezizomycotina</taxon>
        <taxon>Eurotiomycetes</taxon>
        <taxon>Eurotiomycetidae</taxon>
        <taxon>Onygenales</taxon>
        <taxon>Ajellomycetaceae</taxon>
        <taxon>Blastomyces</taxon>
    </lineage>
</organism>
<dbReference type="HOGENOM" id="CLU_986838_0_0_1"/>
<dbReference type="EMBL" id="GG749417">
    <property type="protein sequence ID" value="EGE79871.2"/>
    <property type="molecule type" value="Genomic_DNA"/>
</dbReference>
<keyword evidence="1" id="KW-0472">Membrane</keyword>
<dbReference type="Proteomes" id="UP000007802">
    <property type="component" value="Unassembled WGS sequence"/>
</dbReference>
<name>F2T9F8_AJEDA</name>
<protein>
    <submittedName>
        <fullName evidence="2">Cation diffusion facilitator 1</fullName>
    </submittedName>
</protein>
<evidence type="ECO:0000313" key="2">
    <source>
        <dbReference type="EMBL" id="EGE79871.2"/>
    </source>
</evidence>